<reference evidence="14 15" key="1">
    <citation type="submission" date="2017-04" db="EMBL/GenBank/DDBJ databases">
        <title>A new member of the family Flavobacteriaceae isolated from ascidians.</title>
        <authorList>
            <person name="Chen L."/>
        </authorList>
    </citation>
    <scope>NUCLEOTIDE SEQUENCE [LARGE SCALE GENOMIC DNA]</scope>
    <source>
        <strain evidence="14 15">HQA918</strain>
    </source>
</reference>
<dbReference type="InterPro" id="IPR036942">
    <property type="entry name" value="Beta-barrel_TonB_sf"/>
</dbReference>
<keyword evidence="3 10" id="KW-1134">Transmembrane beta strand</keyword>
<dbReference type="Gene3D" id="2.60.40.1120">
    <property type="entry name" value="Carboxypeptidase-like, regulatory domain"/>
    <property type="match status" value="1"/>
</dbReference>
<evidence type="ECO:0000256" key="1">
    <source>
        <dbReference type="ARBA" id="ARBA00004571"/>
    </source>
</evidence>
<dbReference type="GO" id="GO:0044718">
    <property type="term" value="P:siderophore transmembrane transport"/>
    <property type="evidence" value="ECO:0007669"/>
    <property type="project" value="TreeGrafter"/>
</dbReference>
<dbReference type="PANTHER" id="PTHR30069">
    <property type="entry name" value="TONB-DEPENDENT OUTER MEMBRANE RECEPTOR"/>
    <property type="match status" value="1"/>
</dbReference>
<dbReference type="EMBL" id="NBWU01000008">
    <property type="protein sequence ID" value="PCE62571.1"/>
    <property type="molecule type" value="Genomic_DNA"/>
</dbReference>
<dbReference type="Pfam" id="PF13715">
    <property type="entry name" value="CarbopepD_reg_2"/>
    <property type="match status" value="1"/>
</dbReference>
<keyword evidence="15" id="KW-1185">Reference proteome</keyword>
<evidence type="ECO:0000256" key="8">
    <source>
        <dbReference type="ARBA" id="ARBA00023170"/>
    </source>
</evidence>
<dbReference type="GO" id="GO:0009279">
    <property type="term" value="C:cell outer membrane"/>
    <property type="evidence" value="ECO:0007669"/>
    <property type="project" value="UniProtKB-SubCell"/>
</dbReference>
<evidence type="ECO:0000256" key="4">
    <source>
        <dbReference type="ARBA" id="ARBA00022692"/>
    </source>
</evidence>
<keyword evidence="7 10" id="KW-0472">Membrane</keyword>
<comment type="similarity">
    <text evidence="10 11">Belongs to the TonB-dependent receptor family.</text>
</comment>
<evidence type="ECO:0000256" key="7">
    <source>
        <dbReference type="ARBA" id="ARBA00023136"/>
    </source>
</evidence>
<name>A0A2A4G2B3_9FLAO</name>
<evidence type="ECO:0000256" key="6">
    <source>
        <dbReference type="ARBA" id="ARBA00023077"/>
    </source>
</evidence>
<keyword evidence="9 10" id="KW-0998">Cell outer membrane</keyword>
<evidence type="ECO:0000256" key="3">
    <source>
        <dbReference type="ARBA" id="ARBA00022452"/>
    </source>
</evidence>
<comment type="subcellular location">
    <subcellularLocation>
        <location evidence="1 10">Cell outer membrane</location>
        <topology evidence="1 10">Multi-pass membrane protein</topology>
    </subcellularLocation>
</comment>
<dbReference type="NCBIfam" id="TIGR04057">
    <property type="entry name" value="SusC_RagA_signa"/>
    <property type="match status" value="1"/>
</dbReference>
<dbReference type="FunFam" id="2.60.40.1120:FF:000003">
    <property type="entry name" value="Outer membrane protein Omp121"/>
    <property type="match status" value="1"/>
</dbReference>
<dbReference type="InterPro" id="IPR039426">
    <property type="entry name" value="TonB-dep_rcpt-like"/>
</dbReference>
<evidence type="ECO:0000259" key="12">
    <source>
        <dbReference type="Pfam" id="PF00593"/>
    </source>
</evidence>
<evidence type="ECO:0000256" key="9">
    <source>
        <dbReference type="ARBA" id="ARBA00023237"/>
    </source>
</evidence>
<dbReference type="InterPro" id="IPR012910">
    <property type="entry name" value="Plug_dom"/>
</dbReference>
<accession>A0A2A4G2B3</accession>
<evidence type="ECO:0000256" key="11">
    <source>
        <dbReference type="RuleBase" id="RU003357"/>
    </source>
</evidence>
<organism evidence="14 15">
    <name type="scientific">Sediminicola luteus</name>
    <dbReference type="NCBI Taxonomy" id="319238"/>
    <lineage>
        <taxon>Bacteria</taxon>
        <taxon>Pseudomonadati</taxon>
        <taxon>Bacteroidota</taxon>
        <taxon>Flavobacteriia</taxon>
        <taxon>Flavobacteriales</taxon>
        <taxon>Flavobacteriaceae</taxon>
        <taxon>Sediminicola</taxon>
    </lineage>
</organism>
<dbReference type="InterPro" id="IPR008969">
    <property type="entry name" value="CarboxyPept-like_regulatory"/>
</dbReference>
<feature type="domain" description="TonB-dependent receptor plug" evidence="13">
    <location>
        <begin position="113"/>
        <end position="217"/>
    </location>
</feature>
<dbReference type="InterPro" id="IPR000531">
    <property type="entry name" value="Beta-barrel_TonB"/>
</dbReference>
<dbReference type="Pfam" id="PF00593">
    <property type="entry name" value="TonB_dep_Rec_b-barrel"/>
    <property type="match status" value="1"/>
</dbReference>
<keyword evidence="4 10" id="KW-0812">Transmembrane</keyword>
<keyword evidence="8" id="KW-0675">Receptor</keyword>
<evidence type="ECO:0000256" key="2">
    <source>
        <dbReference type="ARBA" id="ARBA00022448"/>
    </source>
</evidence>
<evidence type="ECO:0000313" key="15">
    <source>
        <dbReference type="Proteomes" id="UP000219559"/>
    </source>
</evidence>
<dbReference type="PROSITE" id="PS52016">
    <property type="entry name" value="TONB_DEPENDENT_REC_3"/>
    <property type="match status" value="1"/>
</dbReference>
<evidence type="ECO:0000256" key="10">
    <source>
        <dbReference type="PROSITE-ProRule" id="PRU01360"/>
    </source>
</evidence>
<dbReference type="PANTHER" id="PTHR30069:SF29">
    <property type="entry name" value="HEMOGLOBIN AND HEMOGLOBIN-HAPTOGLOBIN-BINDING PROTEIN 1-RELATED"/>
    <property type="match status" value="1"/>
</dbReference>
<protein>
    <submittedName>
        <fullName evidence="14">SusC/RagA family TonB-linked outer membrane protein</fullName>
    </submittedName>
</protein>
<dbReference type="SUPFAM" id="SSF56935">
    <property type="entry name" value="Porins"/>
    <property type="match status" value="1"/>
</dbReference>
<dbReference type="InterPro" id="IPR023997">
    <property type="entry name" value="TonB-dep_OMP_SusC/RagA_CS"/>
</dbReference>
<dbReference type="NCBIfam" id="TIGR04056">
    <property type="entry name" value="OMP_RagA_SusC"/>
    <property type="match status" value="1"/>
</dbReference>
<keyword evidence="2 10" id="KW-0813">Transport</keyword>
<dbReference type="InterPro" id="IPR023996">
    <property type="entry name" value="TonB-dep_OMP_SusC/RagA"/>
</dbReference>
<evidence type="ECO:0000259" key="13">
    <source>
        <dbReference type="Pfam" id="PF07715"/>
    </source>
</evidence>
<dbReference type="SUPFAM" id="SSF49464">
    <property type="entry name" value="Carboxypeptidase regulatory domain-like"/>
    <property type="match status" value="1"/>
</dbReference>
<evidence type="ECO:0000256" key="5">
    <source>
        <dbReference type="ARBA" id="ARBA00022729"/>
    </source>
</evidence>
<keyword evidence="6 11" id="KW-0798">TonB box</keyword>
<dbReference type="InterPro" id="IPR037066">
    <property type="entry name" value="Plug_dom_sf"/>
</dbReference>
<dbReference type="Pfam" id="PF07715">
    <property type="entry name" value="Plug"/>
    <property type="match status" value="1"/>
</dbReference>
<keyword evidence="5" id="KW-0732">Signal</keyword>
<evidence type="ECO:0000313" key="14">
    <source>
        <dbReference type="EMBL" id="PCE62571.1"/>
    </source>
</evidence>
<dbReference type="Gene3D" id="2.40.170.20">
    <property type="entry name" value="TonB-dependent receptor, beta-barrel domain"/>
    <property type="match status" value="1"/>
</dbReference>
<comment type="caution">
    <text evidence="14">The sequence shown here is derived from an EMBL/GenBank/DDBJ whole genome shotgun (WGS) entry which is preliminary data.</text>
</comment>
<sequence length="1020" mass="110189">MICGLLISQLGFATTEGNFQSAVSGTVTDADGVPLPGASVVVKGTTTGAQTDFDGNYSITASSDATLVFSYVGYASKEIAVNGQSTINVSLSEDLNELDEVVVLGYSTQTRGDLTGSVASVDVGEATKVPVVSVGEALQGRVTGVTVTTPGQPGDAPVIRVRGYGTTNVNGPLFIIDGVQTQDASILNSINPADIDQYNVLKDGAAAIYGARAANGVIIVTTKSGGYNMEKATLSVDTYTGFSKVGDLPGLLTAQQHGDMIFQSQSNSGVTPDHPQYGNGSNAVVPTQLQGVPVAATVQPGGTDWLDEIFRTAPTQSINVSLQNGTESGKSFLSLGFLNRDGVQEFTGYKRGIVRANTEFKIGKRVKIGEHMGVSFSETRAGNQVGTALRTSPLIPVYDDAGAFAGSYTAAAGLGNTENPYAILSRAQDNYRTELRVFGDVYASVDILDGLQFKTSLGVDVKAFDGRFFNPKNPEHSEARSTNTLTEEDYNRYEWVWSNTLSYNKTFGDHNVNAVVGVEALETRQKGKNISRNDYLFEDPNFYLLSNGTAPPTIGFAYDNSSSLYSIFGTANYSYKSRYLFTATVRRDKTSRFAEGNQVGVFPSFSAGWVASEEDFFNVDFINRLKIKASWGQLGNQELPVANPYLNISEISESGSFYPFDGASPTTGAQLSAVGNPDIKWETSETKNIGFEMDMLDSRLSLGFEYYQIDTEDLISQDNSLISTTAIDAAAPYVNFGSMRNKGFDLSIGYIDQTDSGFSYGVTANISHYKNEVTELITDFYTGDSFRQGAVTRTEVGRPISSFYGRVVEGIFQSDAEVSAHATQAGAAPGRLKYKDVNNDGVINDEDRDYIGSPHPDFTYGLNLTAGYKNFDLSAFFTGSSGNDIYYHQRIYTEFPTFFNLNRTTAVLDAWSTSNTGGSVPALSTSVVNEETNPNSYFVEDGSYFRLKNLQLGYNLPSEITEKMGMSNFRVYLQGTNLFTITDYSGMDPEVGARNARTIGVDTGTYPISKIYTLGVNLKF</sequence>
<dbReference type="AlphaFoldDB" id="A0A2A4G2B3"/>
<dbReference type="Proteomes" id="UP000219559">
    <property type="component" value="Unassembled WGS sequence"/>
</dbReference>
<dbReference type="Gene3D" id="2.170.130.10">
    <property type="entry name" value="TonB-dependent receptor, plug domain"/>
    <property type="match status" value="1"/>
</dbReference>
<dbReference type="GO" id="GO:0015344">
    <property type="term" value="F:siderophore uptake transmembrane transporter activity"/>
    <property type="evidence" value="ECO:0007669"/>
    <property type="project" value="TreeGrafter"/>
</dbReference>
<gene>
    <name evidence="14" type="ORF">B7P33_18210</name>
</gene>
<dbReference type="OrthoDB" id="9768177at2"/>
<feature type="domain" description="TonB-dependent receptor-like beta-barrel" evidence="12">
    <location>
        <begin position="404"/>
        <end position="978"/>
    </location>
</feature>
<proteinExistence type="inferred from homology"/>